<dbReference type="EnsemblMetazoa" id="ACOM040627-RA">
    <property type="protein sequence ID" value="ACOM040627-PA.1"/>
    <property type="gene ID" value="ACOM040627"/>
</dbReference>
<sequence length="159" mass="17236">MEWFLCRPGALRMYCYATQNTFDAIIPYHTTLVAAPVRPNSRQFCAGSENSASHIIALGFCSMKMGFCEVGATSRGLCNGLVLWLDPPAQNVVAKLIQPELRRFPAGYKVVLLFAHPGAQRIVIEVSVLLPVRLYGARGDTFSIIISASAVTVAASFVA</sequence>
<reference evidence="1" key="1">
    <citation type="submission" date="2022-08" db="UniProtKB">
        <authorList>
            <consortium name="EnsemblMetazoa"/>
        </authorList>
    </citation>
    <scope>IDENTIFICATION</scope>
</reference>
<accession>A0A8W7Q0K1</accession>
<proteinExistence type="predicted"/>
<protein>
    <submittedName>
        <fullName evidence="1">Uncharacterized protein</fullName>
    </submittedName>
</protein>
<organism evidence="1">
    <name type="scientific">Anopheles coluzzii</name>
    <name type="common">African malaria mosquito</name>
    <dbReference type="NCBI Taxonomy" id="1518534"/>
    <lineage>
        <taxon>Eukaryota</taxon>
        <taxon>Metazoa</taxon>
        <taxon>Ecdysozoa</taxon>
        <taxon>Arthropoda</taxon>
        <taxon>Hexapoda</taxon>
        <taxon>Insecta</taxon>
        <taxon>Pterygota</taxon>
        <taxon>Neoptera</taxon>
        <taxon>Endopterygota</taxon>
        <taxon>Diptera</taxon>
        <taxon>Nematocera</taxon>
        <taxon>Culicoidea</taxon>
        <taxon>Culicidae</taxon>
        <taxon>Anophelinae</taxon>
        <taxon>Anopheles</taxon>
    </lineage>
</organism>
<name>A0A8W7Q0K1_ANOCL</name>
<evidence type="ECO:0000313" key="1">
    <source>
        <dbReference type="EnsemblMetazoa" id="ACOM040627-PA.1"/>
    </source>
</evidence>
<dbReference type="AlphaFoldDB" id="A0A8W7Q0K1"/>
<dbReference type="Proteomes" id="UP000075882">
    <property type="component" value="Unassembled WGS sequence"/>
</dbReference>